<dbReference type="EMBL" id="FOOG01000011">
    <property type="protein sequence ID" value="SFF86101.1"/>
    <property type="molecule type" value="Genomic_DNA"/>
</dbReference>
<evidence type="ECO:0000313" key="2">
    <source>
        <dbReference type="Proteomes" id="UP000198897"/>
    </source>
</evidence>
<reference evidence="2" key="1">
    <citation type="submission" date="2016-10" db="EMBL/GenBank/DDBJ databases">
        <authorList>
            <person name="Varghese N."/>
            <person name="Submissions S."/>
        </authorList>
    </citation>
    <scope>NUCLEOTIDE SEQUENCE [LARGE SCALE GENOMIC DNA]</scope>
    <source>
        <strain evidence="2">FP5</strain>
    </source>
</reference>
<dbReference type="Proteomes" id="UP000198897">
    <property type="component" value="Unassembled WGS sequence"/>
</dbReference>
<name>A0A1I2MA66_9BACI</name>
<sequence>MPQPTGVIIERFSQALAALEEAPPFAKSRYQTDVYQEANRLIETDNGLEHLYGYADRFEQTGVFQDGPWEEANKLQPPLVAGSLKAKGLPMIIEILSELRMLAIAKERYVNPAVTPQMAEEFLNEVMVLNLNLLFPDASESARIEKHENDEKASELFQFLANHLSSNALIQTLIDEIKRLTAQRPIMIKRTVSMIRMAKEMLEKEHEDNDKSELIRFIAAIEGPSEISSRYKDVHAYRAQLKGLSRSELISESVSFAKSMRSTGLVAPHHATLIRYLSKRMPQLLPHALDLSSKGIANLEENNELVIQLIRASVFPATRQAIYGLALMLERGVLSHSPVPPGLRRLIELDIRPDVRNALAQTTSVGEGLTANNILVAATIQVLGQPLGIGQGFNPTCQAARGISLWAQHAPGFLLEIIPRAARDGDIDFMFEGQAIHSKDLSGGLAPELHKELDPISLILVPHLDRIYSEMMSRVALRGDDGHRWVNPAFYGNWVQKGFANIIDPLTGFVQDYPGFVRLFYATHHTEYNDDYEMIYPNPVGIFITNVHGKLLGLHAVSIIRIGVDPEGVDRIYFYNPNNDGSQNWGQNIEPSVAGNGEEEGESSLPFHEFASRLYAFHYNPYEQGEAYAVDDSIVQNVQQLAKESWGKDYTWV</sequence>
<dbReference type="RefSeq" id="WP_089751625.1">
    <property type="nucleotide sequence ID" value="NZ_FOOG01000011.1"/>
</dbReference>
<gene>
    <name evidence="1" type="ORF">SAMN05216353_11143</name>
</gene>
<keyword evidence="2" id="KW-1185">Reference proteome</keyword>
<accession>A0A1I2MA66</accession>
<organism evidence="1 2">
    <name type="scientific">Halobacillus alkaliphilus</name>
    <dbReference type="NCBI Taxonomy" id="396056"/>
    <lineage>
        <taxon>Bacteria</taxon>
        <taxon>Bacillati</taxon>
        <taxon>Bacillota</taxon>
        <taxon>Bacilli</taxon>
        <taxon>Bacillales</taxon>
        <taxon>Bacillaceae</taxon>
        <taxon>Halobacillus</taxon>
    </lineage>
</organism>
<dbReference type="AlphaFoldDB" id="A0A1I2MA66"/>
<protein>
    <submittedName>
        <fullName evidence="1">Uncharacterized protein</fullName>
    </submittedName>
</protein>
<dbReference type="OrthoDB" id="3893742at2"/>
<proteinExistence type="predicted"/>
<evidence type="ECO:0000313" key="1">
    <source>
        <dbReference type="EMBL" id="SFF86101.1"/>
    </source>
</evidence>